<reference evidence="1 2" key="1">
    <citation type="journal article" date="2007" name="PLoS Genet.">
        <title>Patterns and implications of gene gain and loss in the evolution of Prochlorococcus.</title>
        <authorList>
            <person name="Kettler G.C."/>
            <person name="Martiny A.C."/>
            <person name="Huang K."/>
            <person name="Zucker J."/>
            <person name="Coleman M.L."/>
            <person name="Rodrigue S."/>
            <person name="Chen F."/>
            <person name="Lapidus A."/>
            <person name="Ferriera S."/>
            <person name="Johnson J."/>
            <person name="Steglich C."/>
            <person name="Church G.M."/>
            <person name="Richardson P."/>
            <person name="Chisholm S.W."/>
        </authorList>
    </citation>
    <scope>NUCLEOTIDE SEQUENCE [LARGE SCALE GENOMIC DNA]</scope>
    <source>
        <strain evidence="1 2">MIT 9303</strain>
    </source>
</reference>
<dbReference type="AlphaFoldDB" id="A2C8L6"/>
<organism evidence="1 2">
    <name type="scientific">Prochlorococcus marinus (strain MIT 9303)</name>
    <dbReference type="NCBI Taxonomy" id="59922"/>
    <lineage>
        <taxon>Bacteria</taxon>
        <taxon>Bacillati</taxon>
        <taxon>Cyanobacteriota</taxon>
        <taxon>Cyanophyceae</taxon>
        <taxon>Synechococcales</taxon>
        <taxon>Prochlorococcaceae</taxon>
        <taxon>Prochlorococcus</taxon>
    </lineage>
</organism>
<evidence type="ECO:0000313" key="2">
    <source>
        <dbReference type="Proteomes" id="UP000002274"/>
    </source>
</evidence>
<dbReference type="Proteomes" id="UP000002274">
    <property type="component" value="Chromosome"/>
</dbReference>
<dbReference type="KEGG" id="pmf:P9303_10771"/>
<sequence>MGCIVALETSKGIADSLISNYFLVFSFGKLA</sequence>
<evidence type="ECO:0000313" key="1">
    <source>
        <dbReference type="EMBL" id="ABM77826.1"/>
    </source>
</evidence>
<proteinExistence type="predicted"/>
<name>A2C8L6_PROM3</name>
<protein>
    <submittedName>
        <fullName evidence="1">Uncharacterized protein</fullName>
    </submittedName>
</protein>
<dbReference type="STRING" id="59922.P9303_10771"/>
<accession>A2C8L6</accession>
<dbReference type="HOGENOM" id="CLU_3397958_0_0_3"/>
<dbReference type="EMBL" id="CP000554">
    <property type="protein sequence ID" value="ABM77826.1"/>
    <property type="molecule type" value="Genomic_DNA"/>
</dbReference>
<gene>
    <name evidence="1" type="ordered locus">P9303_10771</name>
</gene>